<dbReference type="PANTHER" id="PTHR22930">
    <property type="match status" value="1"/>
</dbReference>
<keyword evidence="11" id="KW-1185">Reference proteome</keyword>
<dbReference type="GO" id="GO:0046872">
    <property type="term" value="F:metal ion binding"/>
    <property type="evidence" value="ECO:0007669"/>
    <property type="project" value="UniProtKB-KW"/>
</dbReference>
<dbReference type="EMBL" id="JAHWGI010000148">
    <property type="protein sequence ID" value="KAK3910287.1"/>
    <property type="molecule type" value="Genomic_DNA"/>
</dbReference>
<comment type="subcellular location">
    <subcellularLocation>
        <location evidence="2">Nucleus</location>
    </subcellularLocation>
</comment>
<keyword evidence="4" id="KW-0540">Nuclease</keyword>
<dbReference type="GO" id="GO:0004518">
    <property type="term" value="F:nuclease activity"/>
    <property type="evidence" value="ECO:0007669"/>
    <property type="project" value="UniProtKB-KW"/>
</dbReference>
<evidence type="ECO:0000256" key="8">
    <source>
        <dbReference type="SAM" id="SignalP"/>
    </source>
</evidence>
<evidence type="ECO:0000313" key="10">
    <source>
        <dbReference type="EMBL" id="KAK3910287.1"/>
    </source>
</evidence>
<keyword evidence="5" id="KW-0479">Metal-binding</keyword>
<feature type="domain" description="DDE Tnp4" evidence="9">
    <location>
        <begin position="221"/>
        <end position="302"/>
    </location>
</feature>
<dbReference type="Proteomes" id="UP001219518">
    <property type="component" value="Unassembled WGS sequence"/>
</dbReference>
<protein>
    <submittedName>
        <fullName evidence="10">Protein ALP1-like</fullName>
    </submittedName>
</protein>
<evidence type="ECO:0000256" key="3">
    <source>
        <dbReference type="ARBA" id="ARBA00006958"/>
    </source>
</evidence>
<evidence type="ECO:0000259" key="9">
    <source>
        <dbReference type="Pfam" id="PF13359"/>
    </source>
</evidence>
<evidence type="ECO:0000256" key="6">
    <source>
        <dbReference type="ARBA" id="ARBA00022801"/>
    </source>
</evidence>
<evidence type="ECO:0000256" key="2">
    <source>
        <dbReference type="ARBA" id="ARBA00004123"/>
    </source>
</evidence>
<dbReference type="GO" id="GO:0005634">
    <property type="term" value="C:nucleus"/>
    <property type="evidence" value="ECO:0007669"/>
    <property type="project" value="UniProtKB-SubCell"/>
</dbReference>
<proteinExistence type="inferred from homology"/>
<evidence type="ECO:0000256" key="5">
    <source>
        <dbReference type="ARBA" id="ARBA00022723"/>
    </source>
</evidence>
<evidence type="ECO:0000256" key="1">
    <source>
        <dbReference type="ARBA" id="ARBA00001968"/>
    </source>
</evidence>
<accession>A0AAE1GW23</accession>
<dbReference type="InterPro" id="IPR027806">
    <property type="entry name" value="HARBI1_dom"/>
</dbReference>
<dbReference type="InterPro" id="IPR045249">
    <property type="entry name" value="HARBI1-like"/>
</dbReference>
<keyword evidence="8" id="KW-0732">Signal</keyword>
<evidence type="ECO:0000313" key="11">
    <source>
        <dbReference type="Proteomes" id="UP001219518"/>
    </source>
</evidence>
<dbReference type="GO" id="GO:0016787">
    <property type="term" value="F:hydrolase activity"/>
    <property type="evidence" value="ECO:0007669"/>
    <property type="project" value="UniProtKB-KW"/>
</dbReference>
<evidence type="ECO:0000256" key="4">
    <source>
        <dbReference type="ARBA" id="ARBA00022722"/>
    </source>
</evidence>
<dbReference type="Pfam" id="PF13359">
    <property type="entry name" value="DDE_Tnp_4"/>
    <property type="match status" value="1"/>
</dbReference>
<sequence>MDRARARLLLLNRVVLRARVQLALGLPVQGPQRRRARRRFVLGETFRRLPLIHRAVTLRRHVIRERLRHAILVNLDEGPRRWRVRPTFEMRQQWGAWHTVIPHMREHDPEKFFNYFRMTPAMFDELHARVRPHLERRELRGVAQVDTGERLALTLRYLSSVCPRSSPRRAGYCGKCWAKKFFPLPTPENFVRIAEEYEEKWNFPNLIGAIDGKHIETQPLPYVIVGDEAFTLSSHFMVPKGGQFLPDYWNIYNYRLSRARRVIENAFGIMTARWRVLRRCLHLQAGEEKVRAVVSACVVLHNFFVQNEENVLDAAHRYIPAGYVDLEEGGRQVPGRWRAEVRQEDNLLQPAAPRRDVQLDPSAGPGTDAQGMAVQRQFRDYFLSRAGRIPWQWEHMIHPENRA</sequence>
<organism evidence="10 11">
    <name type="scientific">Frankliniella fusca</name>
    <dbReference type="NCBI Taxonomy" id="407009"/>
    <lineage>
        <taxon>Eukaryota</taxon>
        <taxon>Metazoa</taxon>
        <taxon>Ecdysozoa</taxon>
        <taxon>Arthropoda</taxon>
        <taxon>Hexapoda</taxon>
        <taxon>Insecta</taxon>
        <taxon>Pterygota</taxon>
        <taxon>Neoptera</taxon>
        <taxon>Paraneoptera</taxon>
        <taxon>Thysanoptera</taxon>
        <taxon>Terebrantia</taxon>
        <taxon>Thripoidea</taxon>
        <taxon>Thripidae</taxon>
        <taxon>Frankliniella</taxon>
    </lineage>
</organism>
<feature type="signal peptide" evidence="8">
    <location>
        <begin position="1"/>
        <end position="25"/>
    </location>
</feature>
<dbReference type="PANTHER" id="PTHR22930:SF269">
    <property type="entry name" value="NUCLEASE HARBI1-LIKE PROTEIN"/>
    <property type="match status" value="1"/>
</dbReference>
<keyword evidence="7" id="KW-0539">Nucleus</keyword>
<comment type="caution">
    <text evidence="10">The sequence shown here is derived from an EMBL/GenBank/DDBJ whole genome shotgun (WGS) entry which is preliminary data.</text>
</comment>
<feature type="chain" id="PRO_5042192558" evidence="8">
    <location>
        <begin position="26"/>
        <end position="403"/>
    </location>
</feature>
<gene>
    <name evidence="10" type="ORF">KUF71_004161</name>
</gene>
<evidence type="ECO:0000256" key="7">
    <source>
        <dbReference type="ARBA" id="ARBA00023242"/>
    </source>
</evidence>
<reference evidence="10" key="2">
    <citation type="journal article" date="2023" name="BMC Genomics">
        <title>Pest status, molecular evolution, and epigenetic factors derived from the genome assembly of Frankliniella fusca, a thysanopteran phytovirus vector.</title>
        <authorList>
            <person name="Catto M.A."/>
            <person name="Labadie P.E."/>
            <person name="Jacobson A.L."/>
            <person name="Kennedy G.G."/>
            <person name="Srinivasan R."/>
            <person name="Hunt B.G."/>
        </authorList>
    </citation>
    <scope>NUCLEOTIDE SEQUENCE</scope>
    <source>
        <strain evidence="10">PL_HMW_Pooled</strain>
    </source>
</reference>
<comment type="similarity">
    <text evidence="3">Belongs to the HARBI1 family.</text>
</comment>
<reference evidence="10" key="1">
    <citation type="submission" date="2021-07" db="EMBL/GenBank/DDBJ databases">
        <authorList>
            <person name="Catto M.A."/>
            <person name="Jacobson A."/>
            <person name="Kennedy G."/>
            <person name="Labadie P."/>
            <person name="Hunt B.G."/>
            <person name="Srinivasan R."/>
        </authorList>
    </citation>
    <scope>NUCLEOTIDE SEQUENCE</scope>
    <source>
        <strain evidence="10">PL_HMW_Pooled</strain>
        <tissue evidence="10">Head</tissue>
    </source>
</reference>
<name>A0AAE1GW23_9NEOP</name>
<keyword evidence="6" id="KW-0378">Hydrolase</keyword>
<comment type="cofactor">
    <cofactor evidence="1">
        <name>a divalent metal cation</name>
        <dbReference type="ChEBI" id="CHEBI:60240"/>
    </cofactor>
</comment>
<dbReference type="AlphaFoldDB" id="A0AAE1GW23"/>